<dbReference type="VEuPathDB" id="FungiDB:SCHCODRAFT_02685816"/>
<protein>
    <recommendedName>
        <fullName evidence="4">Telomere-associated protein Rif1 N-terminal domain-containing protein</fullName>
    </recommendedName>
</protein>
<feature type="non-terminal residue" evidence="2">
    <location>
        <position position="1380"/>
    </location>
</feature>
<feature type="region of interest" description="Disordered" evidence="1">
    <location>
        <begin position="61"/>
        <end position="102"/>
    </location>
</feature>
<feature type="compositionally biased region" description="Polar residues" evidence="1">
    <location>
        <begin position="1060"/>
        <end position="1071"/>
    </location>
</feature>
<evidence type="ECO:0000313" key="2">
    <source>
        <dbReference type="EMBL" id="EFI99666.1"/>
    </source>
</evidence>
<organism evidence="3">
    <name type="scientific">Schizophyllum commune (strain H4-8 / FGSC 9210)</name>
    <name type="common">Split gill fungus</name>
    <dbReference type="NCBI Taxonomy" id="578458"/>
    <lineage>
        <taxon>Eukaryota</taxon>
        <taxon>Fungi</taxon>
        <taxon>Dikarya</taxon>
        <taxon>Basidiomycota</taxon>
        <taxon>Agaricomycotina</taxon>
        <taxon>Agaricomycetes</taxon>
        <taxon>Agaricomycetidae</taxon>
        <taxon>Agaricales</taxon>
        <taxon>Schizophyllaceae</taxon>
        <taxon>Schizophyllum</taxon>
    </lineage>
</organism>
<dbReference type="GeneID" id="9585766"/>
<dbReference type="HOGENOM" id="CLU_001598_1_0_1"/>
<dbReference type="Proteomes" id="UP000007431">
    <property type="component" value="Unassembled WGS sequence"/>
</dbReference>
<accession>D8PXG5</accession>
<sequence length="1380" mass="151123">MNVAPELMNNKTINDKPISTARQQSFGPSASLHSPPATPPTSFTNANMRNEIDVDAAAESLDDMPRAPGPSTLAYPTHDTPHDPTADERDTESDDRPSNLCHPEYLTVPLEMLLDDSHDIPRTLHDTAEAYTLLALRLRTEARALQRDGASYPALDAIRKRAGDLAHLLHVHSRLALSKELEPILKYEIGGSVPLDSGRLAEDEIRNAEDSVTVCHCAMRVVSDIMAFWRLYQLFSDDDLCLLMNDLCDIILARKLYIVKARQTCAIAVWALYAQNLPWDVLATQKNQLACAFGRAIRGEVGLSMTISDGCKAFHKFSKLHPALFLPEFELQFPTVLRYLRSSSPERRLYAAHALAGFALGKLSSGLALSGACTALHTCIADKPADPTFPTFQSTLEAACKQLGPTHCGDGPIFGTVVVLALILISGPALFAHPASVQLIVAVAVAASTHGRSSARKLGARVWRALAWAAAQASAGTRERTRERLWRLVAQELRFGAGAGVVAGMLMSGVGEDVGRAVGMVETMLAHKEDAVREEAAGALVRMLGAGVKAEEGTVGMDGLVDKEMLEGGVLFTPYTRLTALATGLKGFDMGLVRALGEGEVLAYWDRPAGCWERVAKAGLAHEQDVLDAWQNLLLSQAHLSQGMGHLTAPPAHVEDITRRIVAFVDVEKDKEGADDDKRVDEQVKQLHLIASLYSVVRNVYSAPWLLRVARAVLNAVFDAGCRVSDGRVRVALARCVAALVASGHRELVKHVFETWKVDALLGRAIWTEVARGCTGGRPAGERPAIAGSPSFSCVGWQDLAYFLSLPLNGWCMDGEESEGWVDLLQVAAQKAGVESTIMVAEIFELVDRAEDLWIDSFLSNPRLILAVLNHIDLSLPVEVNVLLEAMDTILHRMYPPTEDTMATCQAMLDKMTRIVQEAAPAIIVSVLTAMNRSLCRWLENTDEAISDEDYNGHLIALYAAALTRLASSLTSEDILQPSTDTSRTLTDILHALSDFFSSVFYAPFPGDGPMHFEAFWRKTYHGDASFYPHISERLGNCLAALDQCEGGSLGQGLSQSQSVRTGAQKESQISPKRRSQEDPCFPAELASAFRTDSSPMRSPRRSERQQRSAQPFGTLSTSDHPRLPTGMARRVSGHAQKRKASVGLSPCTPKRRRRVSLKGGDEQTLGAADVKSESPASALKRKRLAGDEMDTSEEAPTTPSPTRRTNRLVLDAVEVPTMMQVRRDERRDSLRSSQEDYDEWERGVGTQGQHTSYEKEEEEEEEDDEVLPSDEEELAEVTRLRSSMPPPSQPVPRPQLEDRSQTEPVLSQVHRQEAPSLRRAATEGGSSAKLAALRQAHSAIMSSDSQTPTEDLMEAQQLAIQIQAELNERLKKQLRGRRR</sequence>
<dbReference type="eggNOG" id="ENOG502SHJD">
    <property type="taxonomic scope" value="Eukaryota"/>
</dbReference>
<evidence type="ECO:0008006" key="4">
    <source>
        <dbReference type="Google" id="ProtNLM"/>
    </source>
</evidence>
<evidence type="ECO:0000313" key="3">
    <source>
        <dbReference type="Proteomes" id="UP000007431"/>
    </source>
</evidence>
<dbReference type="OrthoDB" id="3259617at2759"/>
<proteinExistence type="predicted"/>
<feature type="compositionally biased region" description="Polar residues" evidence="1">
    <location>
        <begin position="20"/>
        <end position="32"/>
    </location>
</feature>
<feature type="compositionally biased region" description="Basic and acidic residues" evidence="1">
    <location>
        <begin position="1222"/>
        <end position="1235"/>
    </location>
</feature>
<evidence type="ECO:0000256" key="1">
    <source>
        <dbReference type="SAM" id="MobiDB-lite"/>
    </source>
</evidence>
<dbReference type="KEGG" id="scm:SCHCO_02685816"/>
<gene>
    <name evidence="2" type="ORF">SCHCODRAFT_107167</name>
</gene>
<feature type="compositionally biased region" description="Low complexity" evidence="1">
    <location>
        <begin position="1195"/>
        <end position="1204"/>
    </location>
</feature>
<feature type="region of interest" description="Disordered" evidence="1">
    <location>
        <begin position="1"/>
        <end position="46"/>
    </location>
</feature>
<feature type="compositionally biased region" description="Pro residues" evidence="1">
    <location>
        <begin position="1285"/>
        <end position="1294"/>
    </location>
</feature>
<dbReference type="OMA" id="HIWICLV"/>
<feature type="compositionally biased region" description="Acidic residues" evidence="1">
    <location>
        <begin position="1256"/>
        <end position="1276"/>
    </location>
</feature>
<reference evidence="2 3" key="1">
    <citation type="journal article" date="2010" name="Nat. Biotechnol.">
        <title>Genome sequence of the model mushroom Schizophyllum commune.</title>
        <authorList>
            <person name="Ohm R.A."/>
            <person name="de Jong J.F."/>
            <person name="Lugones L.G."/>
            <person name="Aerts A."/>
            <person name="Kothe E."/>
            <person name="Stajich J.E."/>
            <person name="de Vries R.P."/>
            <person name="Record E."/>
            <person name="Levasseur A."/>
            <person name="Baker S.E."/>
            <person name="Bartholomew K.A."/>
            <person name="Coutinho P.M."/>
            <person name="Erdmann S."/>
            <person name="Fowler T.J."/>
            <person name="Gathman A.C."/>
            <person name="Lombard V."/>
            <person name="Henrissat B."/>
            <person name="Knabe N."/>
            <person name="Kuees U."/>
            <person name="Lilly W.W."/>
            <person name="Lindquist E."/>
            <person name="Lucas S."/>
            <person name="Magnuson J.K."/>
            <person name="Piumi F."/>
            <person name="Raudaskoski M."/>
            <person name="Salamov A."/>
            <person name="Schmutz J."/>
            <person name="Schwarze F.W.M.R."/>
            <person name="vanKuyk P.A."/>
            <person name="Horton J.S."/>
            <person name="Grigoriev I.V."/>
            <person name="Woesten H.A.B."/>
        </authorList>
    </citation>
    <scope>NUCLEOTIDE SEQUENCE [LARGE SCALE GENOMIC DNA]</scope>
    <source>
        <strain evidence="3">H4-8 / FGSC 9210</strain>
    </source>
</reference>
<feature type="compositionally biased region" description="Basic residues" evidence="1">
    <location>
        <begin position="1132"/>
        <end position="1141"/>
    </location>
</feature>
<dbReference type="RefSeq" id="XP_003034569.1">
    <property type="nucleotide sequence ID" value="XM_003034523.1"/>
</dbReference>
<dbReference type="EMBL" id="GL377304">
    <property type="protein sequence ID" value="EFI99666.1"/>
    <property type="molecule type" value="Genomic_DNA"/>
</dbReference>
<keyword evidence="3" id="KW-1185">Reference proteome</keyword>
<name>D8PXG5_SCHCM</name>
<feature type="compositionally biased region" description="Basic and acidic residues" evidence="1">
    <location>
        <begin position="79"/>
        <end position="88"/>
    </location>
</feature>
<dbReference type="InterPro" id="IPR016024">
    <property type="entry name" value="ARM-type_fold"/>
</dbReference>
<dbReference type="InParanoid" id="D8PXG5"/>
<feature type="region of interest" description="Disordered" evidence="1">
    <location>
        <begin position="1050"/>
        <end position="1329"/>
    </location>
</feature>
<dbReference type="SUPFAM" id="SSF48371">
    <property type="entry name" value="ARM repeat"/>
    <property type="match status" value="1"/>
</dbReference>